<protein>
    <recommendedName>
        <fullName evidence="2">VWFA domain-containing protein</fullName>
    </recommendedName>
</protein>
<evidence type="ECO:0000259" key="2">
    <source>
        <dbReference type="PROSITE" id="PS50234"/>
    </source>
</evidence>
<feature type="domain" description="VWFA" evidence="2">
    <location>
        <begin position="122"/>
        <end position="264"/>
    </location>
</feature>
<proteinExistence type="predicted"/>
<comment type="caution">
    <text evidence="3">The sequence shown here is derived from an EMBL/GenBank/DDBJ whole genome shotgun (WGS) entry which is preliminary data.</text>
</comment>
<dbReference type="Proteomes" id="UP000240009">
    <property type="component" value="Unassembled WGS sequence"/>
</dbReference>
<feature type="region of interest" description="Disordered" evidence="1">
    <location>
        <begin position="38"/>
        <end position="72"/>
    </location>
</feature>
<dbReference type="InterPro" id="IPR002035">
    <property type="entry name" value="VWF_A"/>
</dbReference>
<name>A0A2S8G3I2_9BACT</name>
<evidence type="ECO:0000256" key="1">
    <source>
        <dbReference type="SAM" id="MobiDB-lite"/>
    </source>
</evidence>
<dbReference type="OrthoDB" id="239512at2"/>
<evidence type="ECO:0000313" key="4">
    <source>
        <dbReference type="Proteomes" id="UP000240009"/>
    </source>
</evidence>
<sequence>MPRRMITVNNAALGWISATLVGVVMLVGCGDNVKFRNPLAKNEPKQQPAPAQPAPKPKADPKPVQTKEAQARNTMIRTTSLRGGGASRFGSGKAVGANSSVEENVERLRSEIASSIDFAPTMIVWVVDSTLSASELRSSWASGVKKLYSDFQANGLPGGKSAEALSTAIVSFGEKTDFVLEQPTTDFNEVIGKLNAIQTDNSGKESTFATIGQVFDKYGPIKQQQARELMVVVVTDEAGDDWQQVDAIVEKANTTGVRVYAIGVPAPMGRKMAEVAPQESRTDGIPAMLQGPETRYSQRVDMKFNSGGFGGDDVDSGYGPFSLTYLAYQTRGSFLVSRLRSAPWPGSAIRFEDEVMRKYPPQYLTEAQYQTQLSENKALAALHQAASQGQVEAMTYPASQFVVEDEARLKNALDGAQRIAARLEPLINAIYDPLAEGEKDRDKITDKRWQASYDLALGRAAANKARVDGYNQMLAILKGGRKFEDPSHNTWNLEPADTLEEAGSRLEKTRLQAKEYLERVIKEHPDTPWAYFAEKELEAPIGWKWVEY</sequence>
<dbReference type="CDD" id="cd00198">
    <property type="entry name" value="vWFA"/>
    <property type="match status" value="1"/>
</dbReference>
<organism evidence="3 4">
    <name type="scientific">Blastopirellula marina</name>
    <dbReference type="NCBI Taxonomy" id="124"/>
    <lineage>
        <taxon>Bacteria</taxon>
        <taxon>Pseudomonadati</taxon>
        <taxon>Planctomycetota</taxon>
        <taxon>Planctomycetia</taxon>
        <taxon>Pirellulales</taxon>
        <taxon>Pirellulaceae</taxon>
        <taxon>Blastopirellula</taxon>
    </lineage>
</organism>
<dbReference type="AlphaFoldDB" id="A0A2S8G3I2"/>
<dbReference type="InterPro" id="IPR036465">
    <property type="entry name" value="vWFA_dom_sf"/>
</dbReference>
<evidence type="ECO:0000313" key="3">
    <source>
        <dbReference type="EMBL" id="PQO38704.1"/>
    </source>
</evidence>
<dbReference type="RefSeq" id="WP_105349905.1">
    <property type="nucleotide sequence ID" value="NZ_PUIA01000016.1"/>
</dbReference>
<dbReference type="Gene3D" id="3.40.50.410">
    <property type="entry name" value="von Willebrand factor, type A domain"/>
    <property type="match status" value="1"/>
</dbReference>
<dbReference type="PROSITE" id="PS50234">
    <property type="entry name" value="VWFA"/>
    <property type="match status" value="1"/>
</dbReference>
<gene>
    <name evidence="3" type="ORF">C5Y96_02140</name>
</gene>
<reference evidence="3 4" key="1">
    <citation type="submission" date="2018-02" db="EMBL/GenBank/DDBJ databases">
        <title>Comparative genomes isolates from brazilian mangrove.</title>
        <authorList>
            <person name="Araujo J.E."/>
            <person name="Taketani R.G."/>
            <person name="Silva M.C.P."/>
            <person name="Loureco M.V."/>
            <person name="Andreote F.D."/>
        </authorList>
    </citation>
    <scope>NUCLEOTIDE SEQUENCE [LARGE SCALE GENOMIC DNA]</scope>
    <source>
        <strain evidence="3 4">HEX-2 MGV</strain>
    </source>
</reference>
<dbReference type="Pfam" id="PF00092">
    <property type="entry name" value="VWA"/>
    <property type="match status" value="1"/>
</dbReference>
<dbReference type="EMBL" id="PUIA01000016">
    <property type="protein sequence ID" value="PQO38704.1"/>
    <property type="molecule type" value="Genomic_DNA"/>
</dbReference>
<dbReference type="PROSITE" id="PS51257">
    <property type="entry name" value="PROKAR_LIPOPROTEIN"/>
    <property type="match status" value="1"/>
</dbReference>
<accession>A0A2S8G3I2</accession>
<dbReference type="SUPFAM" id="SSF53300">
    <property type="entry name" value="vWA-like"/>
    <property type="match status" value="1"/>
</dbReference>